<dbReference type="PANTHER" id="PTHR24228">
    <property type="entry name" value="B2 BRADYKININ RECEPTOR/ANGIOTENSIN II RECEPTOR"/>
    <property type="match status" value="1"/>
</dbReference>
<feature type="transmembrane region" description="Helical" evidence="10">
    <location>
        <begin position="44"/>
        <end position="69"/>
    </location>
</feature>
<evidence type="ECO:0000313" key="12">
    <source>
        <dbReference type="EMBL" id="KAI1708922.1"/>
    </source>
</evidence>
<dbReference type="InterPro" id="IPR019430">
    <property type="entry name" value="7TM_GPCR_serpentine_rcpt_Srx"/>
</dbReference>
<sequence>MDESIAVPVGCLYIVLGILGVVLNLVTVLMIITRRVYRLSAYTLMANVALADAFVMVVAGLACGINLILCSHPNTCVTPHQGNTHSDISSAVITRIGATINARQTAHTFPINNSTFEPQLEMTTHPFVALQKSKRSMLNLIDQNNYQGIRHIRKRHRRRKKNYHILHNSPLYRYPRRVLWGPNDDYVNLSLSLAYSQRERLGQNIYVRVIYSVMAFMEISAWTAGVISYAFLGLNRCVAICFYGTKAKSLNRVSVALIASILTWIAGIAAGCVGTFPQPLVGVRLDLWTFSFLTVSGYRSATFMVISLSVHCISVLLQWICSTLVLVKIRQVKLKISKNMLNQNSANRFRKQARLTFQFFYPSLFCTISSVLYFAKPFTSQLFSDYHFIALHLVWLGNHLCNPFIYAYFNERMRVSYWEILTCAYIRVFVLRRRKQAGLRKRINVSRRSAGQQSMHRVSVRSTKSNGNFVRNSLQLQSRDFEQLCEFMMRVNPLAQSSEGWNESSSDMEELDNGISPRETRSEVIAGKSTMTHGESKRSIVGDLGRQTIEHWAAFAKKASI</sequence>
<evidence type="ECO:0000256" key="2">
    <source>
        <dbReference type="ARBA" id="ARBA00022475"/>
    </source>
</evidence>
<reference evidence="12" key="1">
    <citation type="submission" date="2022-01" db="EMBL/GenBank/DDBJ databases">
        <title>Genome Sequence Resource for Two Populations of Ditylenchus destructor, the Migratory Endoparasitic Phytonematode.</title>
        <authorList>
            <person name="Zhang H."/>
            <person name="Lin R."/>
            <person name="Xie B."/>
        </authorList>
    </citation>
    <scope>NUCLEOTIDE SEQUENCE</scope>
    <source>
        <strain evidence="12">BazhouSP</strain>
    </source>
</reference>
<dbReference type="GO" id="GO:0004930">
    <property type="term" value="F:G protein-coupled receptor activity"/>
    <property type="evidence" value="ECO:0007669"/>
    <property type="project" value="UniProtKB-KW"/>
</dbReference>
<evidence type="ECO:0000256" key="9">
    <source>
        <dbReference type="SAM" id="MobiDB-lite"/>
    </source>
</evidence>
<feature type="transmembrane region" description="Helical" evidence="10">
    <location>
        <begin position="253"/>
        <end position="281"/>
    </location>
</feature>
<name>A0AAD4MVZ9_9BILA</name>
<keyword evidence="6 10" id="KW-0472">Membrane</keyword>
<evidence type="ECO:0000256" key="6">
    <source>
        <dbReference type="ARBA" id="ARBA00023136"/>
    </source>
</evidence>
<dbReference type="PANTHER" id="PTHR24228:SF74">
    <property type="entry name" value="G-PROTEIN COUPLED RECEPTORS FAMILY 1 PROFILE DOMAIN-CONTAINING PROTEIN"/>
    <property type="match status" value="1"/>
</dbReference>
<evidence type="ECO:0000256" key="5">
    <source>
        <dbReference type="ARBA" id="ARBA00023040"/>
    </source>
</evidence>
<dbReference type="Pfam" id="PF10328">
    <property type="entry name" value="7TM_GPCR_Srx"/>
    <property type="match status" value="1"/>
</dbReference>
<feature type="transmembrane region" description="Helical" evidence="10">
    <location>
        <begin position="387"/>
        <end position="409"/>
    </location>
</feature>
<feature type="region of interest" description="Disordered" evidence="9">
    <location>
        <begin position="498"/>
        <end position="517"/>
    </location>
</feature>
<feature type="transmembrane region" description="Helical" evidence="10">
    <location>
        <begin position="209"/>
        <end position="232"/>
    </location>
</feature>
<evidence type="ECO:0000256" key="4">
    <source>
        <dbReference type="ARBA" id="ARBA00022989"/>
    </source>
</evidence>
<feature type="domain" description="7TM GPCR serpentine receptor class x (Srx)" evidence="11">
    <location>
        <begin position="206"/>
        <end position="410"/>
    </location>
</feature>
<feature type="transmembrane region" description="Helical" evidence="10">
    <location>
        <begin position="301"/>
        <end position="327"/>
    </location>
</feature>
<keyword evidence="5" id="KW-0297">G-protein coupled receptor</keyword>
<comment type="subcellular location">
    <subcellularLocation>
        <location evidence="1">Cell membrane</location>
        <topology evidence="1">Multi-pass membrane protein</topology>
    </subcellularLocation>
</comment>
<dbReference type="Gene3D" id="1.20.1070.10">
    <property type="entry name" value="Rhodopsin 7-helix transmembrane proteins"/>
    <property type="match status" value="2"/>
</dbReference>
<dbReference type="GO" id="GO:0005886">
    <property type="term" value="C:plasma membrane"/>
    <property type="evidence" value="ECO:0007669"/>
    <property type="project" value="UniProtKB-SubCell"/>
</dbReference>
<keyword evidence="2" id="KW-1003">Cell membrane</keyword>
<keyword evidence="3 10" id="KW-0812">Transmembrane</keyword>
<dbReference type="AlphaFoldDB" id="A0AAD4MVZ9"/>
<keyword evidence="7" id="KW-0675">Receptor</keyword>
<dbReference type="CDD" id="cd00637">
    <property type="entry name" value="7tm_classA_rhodopsin-like"/>
    <property type="match status" value="1"/>
</dbReference>
<feature type="transmembrane region" description="Helical" evidence="10">
    <location>
        <begin position="355"/>
        <end position="375"/>
    </location>
</feature>
<dbReference type="InterPro" id="IPR000276">
    <property type="entry name" value="GPCR_Rhodpsn"/>
</dbReference>
<keyword evidence="8" id="KW-0807">Transducer</keyword>
<comment type="caution">
    <text evidence="12">The sequence shown here is derived from an EMBL/GenBank/DDBJ whole genome shotgun (WGS) entry which is preliminary data.</text>
</comment>
<organism evidence="12 13">
    <name type="scientific">Ditylenchus destructor</name>
    <dbReference type="NCBI Taxonomy" id="166010"/>
    <lineage>
        <taxon>Eukaryota</taxon>
        <taxon>Metazoa</taxon>
        <taxon>Ecdysozoa</taxon>
        <taxon>Nematoda</taxon>
        <taxon>Chromadorea</taxon>
        <taxon>Rhabditida</taxon>
        <taxon>Tylenchina</taxon>
        <taxon>Tylenchomorpha</taxon>
        <taxon>Sphaerularioidea</taxon>
        <taxon>Anguinidae</taxon>
        <taxon>Anguininae</taxon>
        <taxon>Ditylenchus</taxon>
    </lineage>
</organism>
<dbReference type="EMBL" id="JAKKPZ010000033">
    <property type="protein sequence ID" value="KAI1708922.1"/>
    <property type="molecule type" value="Genomic_DNA"/>
</dbReference>
<dbReference type="PRINTS" id="PR00237">
    <property type="entry name" value="GPCRRHODOPSN"/>
</dbReference>
<proteinExistence type="predicted"/>
<evidence type="ECO:0000256" key="7">
    <source>
        <dbReference type="ARBA" id="ARBA00023170"/>
    </source>
</evidence>
<keyword evidence="4 10" id="KW-1133">Transmembrane helix</keyword>
<dbReference type="SUPFAM" id="SSF81321">
    <property type="entry name" value="Family A G protein-coupled receptor-like"/>
    <property type="match status" value="2"/>
</dbReference>
<evidence type="ECO:0000256" key="3">
    <source>
        <dbReference type="ARBA" id="ARBA00022692"/>
    </source>
</evidence>
<protein>
    <submittedName>
        <fullName evidence="12">Serpentine type 7TM GPCR chemoreceptor srx domain-containing protein</fullName>
    </submittedName>
</protein>
<keyword evidence="13" id="KW-1185">Reference proteome</keyword>
<evidence type="ECO:0000256" key="10">
    <source>
        <dbReference type="SAM" id="Phobius"/>
    </source>
</evidence>
<evidence type="ECO:0000256" key="8">
    <source>
        <dbReference type="ARBA" id="ARBA00023224"/>
    </source>
</evidence>
<evidence type="ECO:0000313" key="13">
    <source>
        <dbReference type="Proteomes" id="UP001201812"/>
    </source>
</evidence>
<evidence type="ECO:0000259" key="11">
    <source>
        <dbReference type="Pfam" id="PF10328"/>
    </source>
</evidence>
<accession>A0AAD4MVZ9</accession>
<dbReference type="Proteomes" id="UP001201812">
    <property type="component" value="Unassembled WGS sequence"/>
</dbReference>
<feature type="transmembrane region" description="Helical" evidence="10">
    <location>
        <begin position="12"/>
        <end position="32"/>
    </location>
</feature>
<gene>
    <name evidence="12" type="ORF">DdX_11687</name>
</gene>
<evidence type="ECO:0000256" key="1">
    <source>
        <dbReference type="ARBA" id="ARBA00004651"/>
    </source>
</evidence>